<evidence type="ECO:0000313" key="1">
    <source>
        <dbReference type="EMBL" id="SVC93689.1"/>
    </source>
</evidence>
<sequence>MKLFRTELKSGFKNKLFEITAGDLPDRGTDLVDDHILCTLSAKMVHFGFQISGEIRA</sequence>
<accession>A0A382R7I3</accession>
<name>A0A382R7I3_9ZZZZ</name>
<reference evidence="1" key="1">
    <citation type="submission" date="2018-05" db="EMBL/GenBank/DDBJ databases">
        <authorList>
            <person name="Lanie J.A."/>
            <person name="Ng W.-L."/>
            <person name="Kazmierczak K.M."/>
            <person name="Andrzejewski T.M."/>
            <person name="Davidsen T.M."/>
            <person name="Wayne K.J."/>
            <person name="Tettelin H."/>
            <person name="Glass J.I."/>
            <person name="Rusch D."/>
            <person name="Podicherti R."/>
            <person name="Tsui H.-C.T."/>
            <person name="Winkler M.E."/>
        </authorList>
    </citation>
    <scope>NUCLEOTIDE SEQUENCE</scope>
</reference>
<proteinExistence type="predicted"/>
<gene>
    <name evidence="1" type="ORF">METZ01_LOCUS346543</name>
</gene>
<dbReference type="EMBL" id="UINC01119681">
    <property type="protein sequence ID" value="SVC93689.1"/>
    <property type="molecule type" value="Genomic_DNA"/>
</dbReference>
<dbReference type="AlphaFoldDB" id="A0A382R7I3"/>
<feature type="non-terminal residue" evidence="1">
    <location>
        <position position="57"/>
    </location>
</feature>
<protein>
    <submittedName>
        <fullName evidence="1">Uncharacterized protein</fullName>
    </submittedName>
</protein>
<organism evidence="1">
    <name type="scientific">marine metagenome</name>
    <dbReference type="NCBI Taxonomy" id="408172"/>
    <lineage>
        <taxon>unclassified sequences</taxon>
        <taxon>metagenomes</taxon>
        <taxon>ecological metagenomes</taxon>
    </lineage>
</organism>